<sequence>MRIIQDDLSSEVTVALIRAHVTDLAGHSPAESCHALDIEALRAPGMMFWSVWEDDTLAGCGALKTLDETHGEIKSMRTADTHLRRGVAAKLLDHIIREARTRGFKRLSLETGTPAVFAPARSLYARFGFETCPPFGSYSEDPYSVFMTKSLEDPGYDIPSKSSCRQAS</sequence>
<keyword evidence="4" id="KW-1185">Reference proteome</keyword>
<dbReference type="EMBL" id="CP021358">
    <property type="protein sequence ID" value="ART63142.1"/>
    <property type="molecule type" value="Genomic_DNA"/>
</dbReference>
<dbReference type="CDD" id="cd04301">
    <property type="entry name" value="NAT_SF"/>
    <property type="match status" value="1"/>
</dbReference>
<evidence type="ECO:0000313" key="3">
    <source>
        <dbReference type="EMBL" id="ART63142.1"/>
    </source>
</evidence>
<reference evidence="3 4" key="1">
    <citation type="submission" date="2017-05" db="EMBL/GenBank/DDBJ databases">
        <authorList>
            <person name="Song R."/>
            <person name="Chenine A.L."/>
            <person name="Ruprecht R.M."/>
        </authorList>
    </citation>
    <scope>NUCLEOTIDE SEQUENCE [LARGE SCALE GENOMIC DNA]</scope>
    <source>
        <strain evidence="3">SW32</strain>
    </source>
</reference>
<dbReference type="InterPro" id="IPR016181">
    <property type="entry name" value="Acyl_CoA_acyltransferase"/>
</dbReference>
<dbReference type="KEGG" id="kma:B9H00_08810"/>
<dbReference type="Gene3D" id="3.40.630.30">
    <property type="match status" value="1"/>
</dbReference>
<name>A0A240UQ23_9GAMM</name>
<organism evidence="3 4">
    <name type="scientific">Kushneria marisflavi</name>
    <dbReference type="NCBI Taxonomy" id="157779"/>
    <lineage>
        <taxon>Bacteria</taxon>
        <taxon>Pseudomonadati</taxon>
        <taxon>Pseudomonadota</taxon>
        <taxon>Gammaproteobacteria</taxon>
        <taxon>Oceanospirillales</taxon>
        <taxon>Halomonadaceae</taxon>
        <taxon>Kushneria</taxon>
    </lineage>
</organism>
<dbReference type="InterPro" id="IPR050832">
    <property type="entry name" value="Bact_Acetyltransf"/>
</dbReference>
<keyword evidence="2" id="KW-0012">Acyltransferase</keyword>
<protein>
    <submittedName>
        <fullName evidence="3">GNAT family N-acetyltransferase</fullName>
    </submittedName>
</protein>
<dbReference type="OrthoDB" id="9803233at2"/>
<evidence type="ECO:0000256" key="2">
    <source>
        <dbReference type="ARBA" id="ARBA00023315"/>
    </source>
</evidence>
<dbReference type="SUPFAM" id="SSF55729">
    <property type="entry name" value="Acyl-CoA N-acyltransferases (Nat)"/>
    <property type="match status" value="1"/>
</dbReference>
<dbReference type="PANTHER" id="PTHR43877">
    <property type="entry name" value="AMINOALKYLPHOSPHONATE N-ACETYLTRANSFERASE-RELATED-RELATED"/>
    <property type="match status" value="1"/>
</dbReference>
<evidence type="ECO:0000256" key="1">
    <source>
        <dbReference type="ARBA" id="ARBA00022679"/>
    </source>
</evidence>
<proteinExistence type="predicted"/>
<dbReference type="PANTHER" id="PTHR43877:SF5">
    <property type="entry name" value="BLL8307 PROTEIN"/>
    <property type="match status" value="1"/>
</dbReference>
<evidence type="ECO:0000313" key="4">
    <source>
        <dbReference type="Proteomes" id="UP000194457"/>
    </source>
</evidence>
<dbReference type="InterPro" id="IPR000182">
    <property type="entry name" value="GNAT_dom"/>
</dbReference>
<dbReference type="AlphaFoldDB" id="A0A240UQ23"/>
<keyword evidence="1 3" id="KW-0808">Transferase</keyword>
<dbReference type="Pfam" id="PF00583">
    <property type="entry name" value="Acetyltransf_1"/>
    <property type="match status" value="1"/>
</dbReference>
<accession>A0A240UQ23</accession>
<dbReference type="GO" id="GO:0016747">
    <property type="term" value="F:acyltransferase activity, transferring groups other than amino-acyl groups"/>
    <property type="evidence" value="ECO:0007669"/>
    <property type="project" value="InterPro"/>
</dbReference>
<dbReference type="Proteomes" id="UP000194457">
    <property type="component" value="Chromosome"/>
</dbReference>
<gene>
    <name evidence="3" type="ORF">B9H00_08810</name>
</gene>
<dbReference type="PROSITE" id="PS51186">
    <property type="entry name" value="GNAT"/>
    <property type="match status" value="1"/>
</dbReference>
<dbReference type="RefSeq" id="WP_086900348.1">
    <property type="nucleotide sequence ID" value="NZ_CP021358.1"/>
</dbReference>